<evidence type="ECO:0000313" key="1">
    <source>
        <dbReference type="EMBL" id="MBM6617554.1"/>
    </source>
</evidence>
<comment type="caution">
    <text evidence="1">The sequence shown here is derived from an EMBL/GenBank/DDBJ whole genome shotgun (WGS) entry which is preliminary data.</text>
</comment>
<dbReference type="Proteomes" id="UP001518925">
    <property type="component" value="Unassembled WGS sequence"/>
</dbReference>
<dbReference type="Pfam" id="PF05014">
    <property type="entry name" value="Nuc_deoxyrib_tr"/>
    <property type="match status" value="1"/>
</dbReference>
<reference evidence="1 2" key="1">
    <citation type="submission" date="2021-02" db="EMBL/GenBank/DDBJ databases">
        <title>Bacillus sp. RD4P76, an endophyte from a halophyte.</title>
        <authorList>
            <person name="Sun J.-Q."/>
        </authorList>
    </citation>
    <scope>NUCLEOTIDE SEQUENCE [LARGE SCALE GENOMIC DNA]</scope>
    <source>
        <strain evidence="1 2">RD4P76</strain>
    </source>
</reference>
<accession>A0ABS2DGF0</accession>
<dbReference type="InterPro" id="IPR007710">
    <property type="entry name" value="Nucleoside_deoxyribTrfase"/>
</dbReference>
<dbReference type="SUPFAM" id="SSF52309">
    <property type="entry name" value="N-(deoxy)ribosyltransferase-like"/>
    <property type="match status" value="1"/>
</dbReference>
<gene>
    <name evidence="1" type="ORF">JR050_07660</name>
</gene>
<dbReference type="Gene3D" id="3.40.50.450">
    <property type="match status" value="1"/>
</dbReference>
<name>A0ABS2DGF0_9BACI</name>
<keyword evidence="2" id="KW-1185">Reference proteome</keyword>
<protein>
    <submittedName>
        <fullName evidence="1">Nucleoside 2-deoxyribosyltransferase</fullName>
    </submittedName>
</protein>
<proteinExistence type="predicted"/>
<sequence length="128" mass="14343">MKFYIASGLQNKETVQQVSMVLCEKGHHHTYDWTKNDNADSFEKLSIIGEAEKKGVQEADVLIALLPGGKGTHIEIGIAIGMNKPVYIYTEFRINDPLSSCTFYHIEGVTMISDNINELLIKVEEEVV</sequence>
<evidence type="ECO:0000313" key="2">
    <source>
        <dbReference type="Proteomes" id="UP001518925"/>
    </source>
</evidence>
<organism evidence="1 2">
    <name type="scientific">Bacillus suaedaesalsae</name>
    <dbReference type="NCBI Taxonomy" id="2810349"/>
    <lineage>
        <taxon>Bacteria</taxon>
        <taxon>Bacillati</taxon>
        <taxon>Bacillota</taxon>
        <taxon>Bacilli</taxon>
        <taxon>Bacillales</taxon>
        <taxon>Bacillaceae</taxon>
        <taxon>Bacillus</taxon>
    </lineage>
</organism>
<dbReference type="RefSeq" id="WP_204202930.1">
    <property type="nucleotide sequence ID" value="NZ_JAFELM010000023.1"/>
</dbReference>
<dbReference type="EMBL" id="JAFELM010000023">
    <property type="protein sequence ID" value="MBM6617554.1"/>
    <property type="molecule type" value="Genomic_DNA"/>
</dbReference>